<keyword evidence="2" id="KW-1185">Reference proteome</keyword>
<dbReference type="PANTHER" id="PTHR30348:SF9">
    <property type="entry name" value="UPF0759 PROTEIN YECE"/>
    <property type="match status" value="1"/>
</dbReference>
<dbReference type="InterPro" id="IPR036520">
    <property type="entry name" value="UPF0759_sf"/>
</dbReference>
<dbReference type="EMBL" id="CP002961">
    <property type="protein sequence ID" value="AFK03235.1"/>
    <property type="molecule type" value="Genomic_DNA"/>
</dbReference>
<gene>
    <name evidence="1" type="ordered locus">Emtol_2097</name>
</gene>
<accession>A0ABM5N1H2</accession>
<protein>
    <recommendedName>
        <fullName evidence="3">DUF72 domain-containing protein</fullName>
    </recommendedName>
</protein>
<dbReference type="Gene3D" id="3.20.20.410">
    <property type="entry name" value="Protein of unknown function UPF0759"/>
    <property type="match status" value="1"/>
</dbReference>
<proteinExistence type="predicted"/>
<evidence type="ECO:0008006" key="3">
    <source>
        <dbReference type="Google" id="ProtNLM"/>
    </source>
</evidence>
<dbReference type="SUPFAM" id="SSF117396">
    <property type="entry name" value="TM1631-like"/>
    <property type="match status" value="1"/>
</dbReference>
<organism evidence="1 2">
    <name type="scientific">Emticicia oligotrophica (strain DSM 17448 / CIP 109782 / MTCC 6937 / GPTSA100-15)</name>
    <dbReference type="NCBI Taxonomy" id="929562"/>
    <lineage>
        <taxon>Bacteria</taxon>
        <taxon>Pseudomonadati</taxon>
        <taxon>Bacteroidota</taxon>
        <taxon>Cytophagia</taxon>
        <taxon>Cytophagales</taxon>
        <taxon>Leadbetterellaceae</taxon>
        <taxon>Emticicia</taxon>
    </lineage>
</organism>
<evidence type="ECO:0000313" key="1">
    <source>
        <dbReference type="EMBL" id="AFK03235.1"/>
    </source>
</evidence>
<dbReference type="Pfam" id="PF01904">
    <property type="entry name" value="DUF72"/>
    <property type="match status" value="1"/>
</dbReference>
<evidence type="ECO:0000313" key="2">
    <source>
        <dbReference type="Proteomes" id="UP000002875"/>
    </source>
</evidence>
<dbReference type="PANTHER" id="PTHR30348">
    <property type="entry name" value="UNCHARACTERIZED PROTEIN YECE"/>
    <property type="match status" value="1"/>
</dbReference>
<dbReference type="InterPro" id="IPR002763">
    <property type="entry name" value="DUF72"/>
</dbReference>
<sequence length="302" mass="34740">MDFGKLQDISKVDFTLPADNPFTAQTLAVAPKVSKPELYFGPPIWANKDWIGKIYPSNAKDKDFLYYYTRQFNTIELNVTHYQIPTSKTVERWKESAADGFKFCPKFPQAISHDRQLIGCEFLTEQFCEAILGLGDHLGMTFLQLAPTFDPRRLKSLEAFLKQLPKGFPVSVEFRHQDWFSDKNIWAKTCEMLAELNVGTVISDVSGRRDVLHTTLTIPKLTLRFVGNELHPTDYTRVDDWCERLKKWLDAGLNSAFIFVHCGENEFAPELTKYWINTINAKYRLAIKEPKIMPQAVQGSLF</sequence>
<dbReference type="RefSeq" id="WP_015028933.1">
    <property type="nucleotide sequence ID" value="NC_018748.1"/>
</dbReference>
<dbReference type="Proteomes" id="UP000002875">
    <property type="component" value="Chromosome"/>
</dbReference>
<reference evidence="1 2" key="1">
    <citation type="submission" date="2011-07" db="EMBL/GenBank/DDBJ databases">
        <title>The complete genome of chromosome of Emticicia oligotrophica DSM 17448.</title>
        <authorList>
            <consortium name="US DOE Joint Genome Institute (JGI-PGF)"/>
            <person name="Lucas S."/>
            <person name="Han J."/>
            <person name="Lapidus A."/>
            <person name="Bruce D."/>
            <person name="Goodwin L."/>
            <person name="Pitluck S."/>
            <person name="Peters L."/>
            <person name="Kyrpides N."/>
            <person name="Mavromatis K."/>
            <person name="Ivanova N."/>
            <person name="Ovchinnikova G."/>
            <person name="Teshima H."/>
            <person name="Detter J.C."/>
            <person name="Tapia R."/>
            <person name="Han C."/>
            <person name="Land M."/>
            <person name="Hauser L."/>
            <person name="Markowitz V."/>
            <person name="Cheng J.-F."/>
            <person name="Hugenholtz P."/>
            <person name="Woyke T."/>
            <person name="Wu D."/>
            <person name="Tindall B."/>
            <person name="Pomrenke H."/>
            <person name="Brambilla E."/>
            <person name="Klenk H.-P."/>
            <person name="Eisen J.A."/>
        </authorList>
    </citation>
    <scope>NUCLEOTIDE SEQUENCE [LARGE SCALE GENOMIC DNA]</scope>
    <source>
        <strain evidence="1 2">DSM 17448</strain>
    </source>
</reference>
<name>A0ABM5N1H2_EMTOG</name>